<gene>
    <name evidence="1" type="primary">DUOX1</name>
    <name evidence="1" type="ORF">K3G42_001452</name>
</gene>
<sequence length="118" mass="13079">MFPVSGATMQRTALLEFVLTSLWLSVGAQENIHWEIQRYDGWYNNLMYHSHSSTGSRFSRLLPANYADGVYQALQEPAVPNARELSNLIAQGQSGLPSHDNRTVLGVFFGKLAVGVPL</sequence>
<evidence type="ECO:0000313" key="1">
    <source>
        <dbReference type="EMBL" id="KAH7987186.1"/>
    </source>
</evidence>
<evidence type="ECO:0000313" key="2">
    <source>
        <dbReference type="Proteomes" id="UP000827872"/>
    </source>
</evidence>
<dbReference type="Proteomes" id="UP000827872">
    <property type="component" value="Linkage Group LG17"/>
</dbReference>
<keyword evidence="2" id="KW-1185">Reference proteome</keyword>
<proteinExistence type="predicted"/>
<organism evidence="1 2">
    <name type="scientific">Sphaerodactylus townsendi</name>
    <dbReference type="NCBI Taxonomy" id="933632"/>
    <lineage>
        <taxon>Eukaryota</taxon>
        <taxon>Metazoa</taxon>
        <taxon>Chordata</taxon>
        <taxon>Craniata</taxon>
        <taxon>Vertebrata</taxon>
        <taxon>Euteleostomi</taxon>
        <taxon>Lepidosauria</taxon>
        <taxon>Squamata</taxon>
        <taxon>Bifurcata</taxon>
        <taxon>Gekkota</taxon>
        <taxon>Sphaerodactylidae</taxon>
        <taxon>Sphaerodactylus</taxon>
    </lineage>
</organism>
<protein>
    <submittedName>
        <fullName evidence="1">Dual oxidase 1</fullName>
    </submittedName>
</protein>
<comment type="caution">
    <text evidence="1">The sequence shown here is derived from an EMBL/GenBank/DDBJ whole genome shotgun (WGS) entry which is preliminary data.</text>
</comment>
<name>A0ACB8E4R3_9SAUR</name>
<accession>A0ACB8E4R3</accession>
<reference evidence="1" key="1">
    <citation type="submission" date="2021-08" db="EMBL/GenBank/DDBJ databases">
        <title>The first chromosome-level gecko genome reveals the dynamic sex chromosomes of Neotropical dwarf geckos (Sphaerodactylidae: Sphaerodactylus).</title>
        <authorList>
            <person name="Pinto B.J."/>
            <person name="Keating S.E."/>
            <person name="Gamble T."/>
        </authorList>
    </citation>
    <scope>NUCLEOTIDE SEQUENCE</scope>
    <source>
        <strain evidence="1">TG3544</strain>
    </source>
</reference>
<dbReference type="EMBL" id="CM037630">
    <property type="protein sequence ID" value="KAH7987186.1"/>
    <property type="molecule type" value="Genomic_DNA"/>
</dbReference>